<feature type="domain" description="DUF5916" evidence="2">
    <location>
        <begin position="218"/>
        <end position="315"/>
    </location>
</feature>
<evidence type="ECO:0000259" key="2">
    <source>
        <dbReference type="Pfam" id="PF19313"/>
    </source>
</evidence>
<dbReference type="RefSeq" id="WP_377305183.1">
    <property type="nucleotide sequence ID" value="NZ_JBHSMK010000005.1"/>
</dbReference>
<sequence length="744" mass="83163">MRIACLPLLILAASSAPALAVNIDGHIRADEWKGARHVANFRQTQPLSGRPGSLHTEAWILATPKGLAVAFRCDQPADVPRTRQRVQRDFEDQVDRVNLMVDFDGDGRTGYDFVVSSTGGVNDAVVTNETVFNKDWDGSWQHAVSEDAAGWTVEMLIPWYIAPMHTAHDGHRTLGIYLDRVVGSTGERDSWPVASFTRPRFLSEFSRVEMPQYSQSLLAVTPYMSGLYDNVRGRSHFQEGADLLWKPNGQFQLTAALHPDFGQVESDDLVVNFGATETYVSDKRPFFTENQGIFDFSLLDDNSQLVYTRRVGGPSDDGHGAADINAAVKLNGSFGTTSYGVLAAGEEGEAGRVFGAARVTHDFGDQSLGMLLTRVDRPWLDREATVLGIDHHWHPTPQLTIASNLVGSEIVQSGTHTRDGGGTVIADYEMGGGWRQQWLGMHFGDQLQINDFGYLQRNNFNYGHWEVRKRYTALPVDSAYSSHDWRFRIDALDNDHGLRLRRQLRISRNSDLRNGGSEIVQLNVNSAGWDDLLTRGNGALFLPPSLDLVYERISPRHGDWAFKLDAEAISGGLAGNRRMGYDVKFIPTYFINDAFSVYAGPYYEHIPDWLVWQRDSGVVGRFNEHSLQLDAGFDWSIDSRQELRLKLQAIGLDARVRGVYRVGANGRAIASGEPVDDFSVRNLGLQIRYRYELAPLSYLYVVYGRGGYAQDEFPGTTTTDALRSSFALRDDEQVLVKLSYRFDI</sequence>
<feature type="chain" id="PRO_5046203062" evidence="1">
    <location>
        <begin position="21"/>
        <end position="744"/>
    </location>
</feature>
<feature type="signal peptide" evidence="1">
    <location>
        <begin position="1"/>
        <end position="20"/>
    </location>
</feature>
<evidence type="ECO:0000313" key="4">
    <source>
        <dbReference type="Proteomes" id="UP001596013"/>
    </source>
</evidence>
<evidence type="ECO:0000256" key="1">
    <source>
        <dbReference type="SAM" id="SignalP"/>
    </source>
</evidence>
<proteinExistence type="predicted"/>
<dbReference type="InterPro" id="IPR045670">
    <property type="entry name" value="DUF5916"/>
</dbReference>
<dbReference type="SUPFAM" id="SSF49344">
    <property type="entry name" value="CBD9-like"/>
    <property type="match status" value="1"/>
</dbReference>
<comment type="caution">
    <text evidence="3">The sequence shown here is derived from an EMBL/GenBank/DDBJ whole genome shotgun (WGS) entry which is preliminary data.</text>
</comment>
<organism evidence="3 4">
    <name type="scientific">Rhodanobacter umsongensis</name>
    <dbReference type="NCBI Taxonomy" id="633153"/>
    <lineage>
        <taxon>Bacteria</taxon>
        <taxon>Pseudomonadati</taxon>
        <taxon>Pseudomonadota</taxon>
        <taxon>Gammaproteobacteria</taxon>
        <taxon>Lysobacterales</taxon>
        <taxon>Rhodanobacteraceae</taxon>
        <taxon>Rhodanobacter</taxon>
    </lineage>
</organism>
<name>A0ABW0JM31_9GAMM</name>
<keyword evidence="1" id="KW-0732">Signal</keyword>
<accession>A0ABW0JM31</accession>
<keyword evidence="4" id="KW-1185">Reference proteome</keyword>
<dbReference type="EMBL" id="JBHSMK010000005">
    <property type="protein sequence ID" value="MFC5437108.1"/>
    <property type="molecule type" value="Genomic_DNA"/>
</dbReference>
<protein>
    <submittedName>
        <fullName evidence="3">DUF5916 domain-containing protein</fullName>
    </submittedName>
</protein>
<reference evidence="4" key="1">
    <citation type="journal article" date="2019" name="Int. J. Syst. Evol. Microbiol.">
        <title>The Global Catalogue of Microorganisms (GCM) 10K type strain sequencing project: providing services to taxonomists for standard genome sequencing and annotation.</title>
        <authorList>
            <consortium name="The Broad Institute Genomics Platform"/>
            <consortium name="The Broad Institute Genome Sequencing Center for Infectious Disease"/>
            <person name="Wu L."/>
            <person name="Ma J."/>
        </authorList>
    </citation>
    <scope>NUCLEOTIDE SEQUENCE [LARGE SCALE GENOMIC DNA]</scope>
    <source>
        <strain evidence="4">JCM 17130</strain>
    </source>
</reference>
<gene>
    <name evidence="3" type="ORF">ACFPME_11100</name>
</gene>
<evidence type="ECO:0000313" key="3">
    <source>
        <dbReference type="EMBL" id="MFC5437108.1"/>
    </source>
</evidence>
<feature type="domain" description="DUF5916" evidence="2">
    <location>
        <begin position="373"/>
        <end position="743"/>
    </location>
</feature>
<dbReference type="Proteomes" id="UP001596013">
    <property type="component" value="Unassembled WGS sequence"/>
</dbReference>
<dbReference type="Pfam" id="PF19313">
    <property type="entry name" value="DUF5916"/>
    <property type="match status" value="2"/>
</dbReference>
<dbReference type="Gene3D" id="2.60.40.1190">
    <property type="match status" value="1"/>
</dbReference>